<evidence type="ECO:0000256" key="1">
    <source>
        <dbReference type="ARBA" id="ARBA00005290"/>
    </source>
</evidence>
<feature type="compositionally biased region" description="Polar residues" evidence="6">
    <location>
        <begin position="405"/>
        <end position="417"/>
    </location>
</feature>
<feature type="region of interest" description="Disordered" evidence="6">
    <location>
        <begin position="805"/>
        <end position="845"/>
    </location>
</feature>
<evidence type="ECO:0000256" key="5">
    <source>
        <dbReference type="ARBA" id="ARBA00080015"/>
    </source>
</evidence>
<feature type="compositionally biased region" description="Basic residues" evidence="6">
    <location>
        <begin position="489"/>
        <end position="499"/>
    </location>
</feature>
<feature type="region of interest" description="Disordered" evidence="6">
    <location>
        <begin position="124"/>
        <end position="152"/>
    </location>
</feature>
<protein>
    <recommendedName>
        <fullName evidence="5">ATP-binding domain 1 family member B homolog</fullName>
    </recommendedName>
</protein>
<dbReference type="Gene3D" id="3.40.50.300">
    <property type="entry name" value="P-loop containing nucleotide triphosphate hydrolases"/>
    <property type="match status" value="1"/>
</dbReference>
<feature type="compositionally biased region" description="Low complexity" evidence="6">
    <location>
        <begin position="605"/>
        <end position="615"/>
    </location>
</feature>
<sequence length="1349" mass="143938">MPPPQGGIGQSPIQVRNQNQSIFSSLLSSNTTASAEPRISHPFPRAGPSTSSYHPYPQHRPDAGVTLPYPRRPGGLAKSPSFGSLSDTIPLSSRLPSSSSVPTGLTGPKMLFSPLTREIRASAAPPVPRHLAQADEIRPQTYSAPKPRTNPFDKVETKRWAATTVCDMFVLPRPQLTAHTITPPGSPEKGLSSNAAEHANVFEESTRRLREREEWADFVRRRGRSASFGSKAAPPGAPIIGSYRARSRDASRTRNDSISKSDRRQERDSSSSFGSKWSSGRGSGSGRARSASGSFSRGEPVVKSFTFASGRHRNGSRDVLQGDRDAEDPFRALRASDVERYRHEHAELNSSQSTSQGHSRSHPVLNTASARIRSQPIRTLRIRPPVQERKGDVVVIGPATRGRQPMTSGAKSLSADTSKPLPALPLEVALSPQLPMASFVPLSEEIGLAISTPTKQLSMPSTPVLDNQHTRSVSTTYSGEASPAQARARLAKQHQRAVTRRAFQVPSHGTVASRPRSSHGPISASSSSTSGNAPLSAGALSRNSLASSSGAESTTRRKTALEEAIGRSRASSVGQVERPDSQPIRPLLRTRPHTAGSADDTPAGSSSTPSTLHSSQPRVENSSPPHPPTTSPPLGFSMTTGSSPLASPSSGLFASAQADFLGVPRPPIVHADSAASKASKTTVYTDASEGWNRSAAATPMREVVQIPGDSPDETPAPEQAADDHEFSGLFFRTPQDRAVPFTSSSISRRAPPRLGHLVSHEPVGLGMGAIASTARRGSEQSDGSVIEVATPIFPDSMGSGVDFVDAQGEPGPSTTPRGLGISVSQTFGNIAGRPDSGSSDGDVAPIIGRHAATTQGVRNAEDHTVRDVVGARRMSPATPPPHTIAGSKRRSSVPGFGTVVSNPRSSEQSQATPSSPRPPLSPKTFGVQLPLETDYETPVRGSGSVASPSAFTTTPSSTNQLSADSPAKQGDRRDSAAVSFIHDFPHPPTATATGSAVATMALKDEMVPEEHASAFGQVVTGPPGAGKTTYCHGMHQFLTALGRPVHIINLDPAVPNPPYPCSLSITDLITLDEVMDEHGLGPNGAILYCVEYLEANFDWLVEGLDRLLVGSGQSEKGGGPAGYVIFDTPGQVELWTNHQSLRRIIERLTKLDYRLAAVHLSDAHYITDASKFVSVTLLALRAMMALELPHVNVLSKIDLLSQYGPLPFDLKYYTEARDLGYLLSSLESERGGEKMRKLNTAMVELIDEYGLVGFETLAVEDKASMMKLLRTLDRANGYIFVPSSVPGGMDNTQALWESVAAEVPGMDVDDVQERWVDNRERWDEVERETWVREGEARRAAAPQPGGEEA</sequence>
<gene>
    <name evidence="7" type="ORF">EHS25_009602</name>
</gene>
<dbReference type="PANTHER" id="PTHR21231">
    <property type="entry name" value="XPA-BINDING PROTEIN 1-RELATED"/>
    <property type="match status" value="1"/>
</dbReference>
<dbReference type="GO" id="GO:0005737">
    <property type="term" value="C:cytoplasm"/>
    <property type="evidence" value="ECO:0007669"/>
    <property type="project" value="TreeGrafter"/>
</dbReference>
<feature type="compositionally biased region" description="Low complexity" evidence="6">
    <location>
        <begin position="518"/>
        <end position="537"/>
    </location>
</feature>
<keyword evidence="3" id="KW-0378">Hydrolase</keyword>
<accession>A0A427YJP9</accession>
<feature type="compositionally biased region" description="Polar residues" evidence="6">
    <location>
        <begin position="812"/>
        <end position="828"/>
    </location>
</feature>
<feature type="region of interest" description="Disordered" evidence="6">
    <location>
        <begin position="345"/>
        <end position="372"/>
    </location>
</feature>
<proteinExistence type="inferred from homology"/>
<feature type="region of interest" description="Disordered" evidence="6">
    <location>
        <begin position="1"/>
        <end position="65"/>
    </location>
</feature>
<feature type="compositionally biased region" description="Low complexity" evidence="6">
    <location>
        <begin position="270"/>
        <end position="298"/>
    </location>
</feature>
<evidence type="ECO:0000313" key="7">
    <source>
        <dbReference type="EMBL" id="RSH91303.1"/>
    </source>
</evidence>
<dbReference type="Pfam" id="PF03029">
    <property type="entry name" value="ATP_bind_1"/>
    <property type="match status" value="1"/>
</dbReference>
<feature type="compositionally biased region" description="Polar residues" evidence="6">
    <location>
        <begin position="541"/>
        <end position="553"/>
    </location>
</feature>
<keyword evidence="8" id="KW-1185">Reference proteome</keyword>
<feature type="compositionally biased region" description="Polar residues" evidence="6">
    <location>
        <begin position="455"/>
        <end position="479"/>
    </location>
</feature>
<dbReference type="InterPro" id="IPR030231">
    <property type="entry name" value="Gpn2"/>
</dbReference>
<feature type="compositionally biased region" description="Low complexity" evidence="6">
    <location>
        <begin position="24"/>
        <end position="35"/>
    </location>
</feature>
<evidence type="ECO:0000256" key="3">
    <source>
        <dbReference type="ARBA" id="ARBA00022801"/>
    </source>
</evidence>
<evidence type="ECO:0000256" key="2">
    <source>
        <dbReference type="ARBA" id="ARBA00022741"/>
    </source>
</evidence>
<evidence type="ECO:0000256" key="6">
    <source>
        <dbReference type="SAM" id="MobiDB-lite"/>
    </source>
</evidence>
<feature type="region of interest" description="Disordered" evidence="6">
    <location>
        <begin position="399"/>
        <end position="418"/>
    </location>
</feature>
<keyword evidence="4" id="KW-0342">GTP-binding</keyword>
<dbReference type="CDD" id="cd17871">
    <property type="entry name" value="GPN2"/>
    <property type="match status" value="1"/>
</dbReference>
<name>A0A427YJP9_9TREE</name>
<dbReference type="InterPro" id="IPR004130">
    <property type="entry name" value="Gpn"/>
</dbReference>
<dbReference type="GO" id="GO:0003924">
    <property type="term" value="F:GTPase activity"/>
    <property type="evidence" value="ECO:0007669"/>
    <property type="project" value="TreeGrafter"/>
</dbReference>
<feature type="compositionally biased region" description="Low complexity" evidence="6">
    <location>
        <begin position="946"/>
        <end position="958"/>
    </location>
</feature>
<feature type="region of interest" description="Disordered" evidence="6">
    <location>
        <begin position="867"/>
        <end position="975"/>
    </location>
</feature>
<dbReference type="GO" id="GO:0005525">
    <property type="term" value="F:GTP binding"/>
    <property type="evidence" value="ECO:0007669"/>
    <property type="project" value="UniProtKB-KW"/>
</dbReference>
<dbReference type="InterPro" id="IPR027417">
    <property type="entry name" value="P-loop_NTPase"/>
</dbReference>
<dbReference type="SUPFAM" id="SSF52540">
    <property type="entry name" value="P-loop containing nucleoside triphosphate hydrolases"/>
    <property type="match status" value="1"/>
</dbReference>
<evidence type="ECO:0000256" key="4">
    <source>
        <dbReference type="ARBA" id="ARBA00023134"/>
    </source>
</evidence>
<dbReference type="OrthoDB" id="5839at2759"/>
<keyword evidence="2" id="KW-0547">Nucleotide-binding</keyword>
<comment type="caution">
    <text evidence="7">The sequence shown here is derived from an EMBL/GenBank/DDBJ whole genome shotgun (WGS) entry which is preliminary data.</text>
</comment>
<dbReference type="STRING" id="1890683.A0A427YJP9"/>
<feature type="compositionally biased region" description="Basic and acidic residues" evidence="6">
    <location>
        <begin position="246"/>
        <end position="269"/>
    </location>
</feature>
<feature type="compositionally biased region" description="Basic and acidic residues" evidence="6">
    <location>
        <begin position="320"/>
        <end position="329"/>
    </location>
</feature>
<feature type="region of interest" description="Disordered" evidence="6">
    <location>
        <begin position="177"/>
        <end position="207"/>
    </location>
</feature>
<evidence type="ECO:0000313" key="8">
    <source>
        <dbReference type="Proteomes" id="UP000279259"/>
    </source>
</evidence>
<reference evidence="7 8" key="1">
    <citation type="submission" date="2018-11" db="EMBL/GenBank/DDBJ databases">
        <title>Genome sequence of Saitozyma podzolica DSM 27192.</title>
        <authorList>
            <person name="Aliyu H."/>
            <person name="Gorte O."/>
            <person name="Ochsenreither K."/>
        </authorList>
    </citation>
    <scope>NUCLEOTIDE SEQUENCE [LARGE SCALE GENOMIC DNA]</scope>
    <source>
        <strain evidence="7 8">DSM 27192</strain>
    </source>
</reference>
<dbReference type="FunFam" id="3.40.50.300:FF:000338">
    <property type="entry name" value="GPN-loop GTPase 2"/>
    <property type="match status" value="1"/>
</dbReference>
<feature type="region of interest" description="Disordered" evidence="6">
    <location>
        <begin position="455"/>
        <end position="650"/>
    </location>
</feature>
<feature type="region of interest" description="Disordered" evidence="6">
    <location>
        <begin position="222"/>
        <end position="329"/>
    </location>
</feature>
<dbReference type="Proteomes" id="UP000279259">
    <property type="component" value="Unassembled WGS sequence"/>
</dbReference>
<comment type="similarity">
    <text evidence="1">Belongs to the GPN-loop GTPase family.</text>
</comment>
<organism evidence="7 8">
    <name type="scientific">Saitozyma podzolica</name>
    <dbReference type="NCBI Taxonomy" id="1890683"/>
    <lineage>
        <taxon>Eukaryota</taxon>
        <taxon>Fungi</taxon>
        <taxon>Dikarya</taxon>
        <taxon>Basidiomycota</taxon>
        <taxon>Agaricomycotina</taxon>
        <taxon>Tremellomycetes</taxon>
        <taxon>Tremellales</taxon>
        <taxon>Trimorphomycetaceae</taxon>
        <taxon>Saitozyma</taxon>
    </lineage>
</organism>
<dbReference type="PANTHER" id="PTHR21231:SF3">
    <property type="entry name" value="GPN-LOOP GTPASE 2"/>
    <property type="match status" value="1"/>
</dbReference>
<feature type="compositionally biased region" description="Low complexity" evidence="6">
    <location>
        <begin position="639"/>
        <end position="650"/>
    </location>
</feature>
<dbReference type="EMBL" id="RSCD01000008">
    <property type="protein sequence ID" value="RSH91303.1"/>
    <property type="molecule type" value="Genomic_DNA"/>
</dbReference>
<feature type="compositionally biased region" description="Polar residues" evidence="6">
    <location>
        <begin position="899"/>
        <end position="914"/>
    </location>
</feature>